<dbReference type="SFLD" id="SFLDG01067">
    <property type="entry name" value="SPASM/twitch_domain_containing"/>
    <property type="match status" value="1"/>
</dbReference>
<evidence type="ECO:0000313" key="9">
    <source>
        <dbReference type="Proteomes" id="UP000656077"/>
    </source>
</evidence>
<dbReference type="PANTHER" id="PTHR43787">
    <property type="entry name" value="FEMO COFACTOR BIOSYNTHESIS PROTEIN NIFB-RELATED"/>
    <property type="match status" value="1"/>
</dbReference>
<dbReference type="SUPFAM" id="SSF102114">
    <property type="entry name" value="Radical SAM enzymes"/>
    <property type="match status" value="1"/>
</dbReference>
<dbReference type="InterPro" id="IPR007197">
    <property type="entry name" value="rSAM"/>
</dbReference>
<keyword evidence="5" id="KW-0408">Iron</keyword>
<dbReference type="InterPro" id="IPR034391">
    <property type="entry name" value="AdoMet-like_SPASM_containing"/>
</dbReference>
<comment type="cofactor">
    <cofactor evidence="1">
        <name>[4Fe-4S] cluster</name>
        <dbReference type="ChEBI" id="CHEBI:49883"/>
    </cofactor>
</comment>
<dbReference type="Gene3D" id="3.20.20.70">
    <property type="entry name" value="Aldolase class I"/>
    <property type="match status" value="1"/>
</dbReference>
<reference evidence="8" key="1">
    <citation type="submission" date="2019-12" db="EMBL/GenBank/DDBJ databases">
        <title>Microbes associate with the intestines of laboratory mice.</title>
        <authorList>
            <person name="Navarre W."/>
            <person name="Wong E."/>
        </authorList>
    </citation>
    <scope>NUCLEOTIDE SEQUENCE</scope>
    <source>
        <strain evidence="8">NM79_F5</strain>
    </source>
</reference>
<dbReference type="PROSITE" id="PS01305">
    <property type="entry name" value="MOAA_NIFB_PQQE"/>
    <property type="match status" value="1"/>
</dbReference>
<evidence type="ECO:0000256" key="2">
    <source>
        <dbReference type="ARBA" id="ARBA00022485"/>
    </source>
</evidence>
<dbReference type="Pfam" id="PF04055">
    <property type="entry name" value="Radical_SAM"/>
    <property type="match status" value="1"/>
</dbReference>
<evidence type="ECO:0000256" key="6">
    <source>
        <dbReference type="ARBA" id="ARBA00023014"/>
    </source>
</evidence>
<dbReference type="SFLD" id="SFLDS00029">
    <property type="entry name" value="Radical_SAM"/>
    <property type="match status" value="1"/>
</dbReference>
<evidence type="ECO:0000256" key="4">
    <source>
        <dbReference type="ARBA" id="ARBA00022723"/>
    </source>
</evidence>
<accession>A0A964RKU5</accession>
<dbReference type="CDD" id="cd21122">
    <property type="entry name" value="SPASM_rSAM"/>
    <property type="match status" value="1"/>
</dbReference>
<keyword evidence="3" id="KW-0949">S-adenosyl-L-methionine</keyword>
<comment type="caution">
    <text evidence="8">The sequence shown here is derived from an EMBL/GenBank/DDBJ whole genome shotgun (WGS) entry which is preliminary data.</text>
</comment>
<dbReference type="Proteomes" id="UP000656077">
    <property type="component" value="Unassembled WGS sequence"/>
</dbReference>
<dbReference type="PANTHER" id="PTHR43787:SF10">
    <property type="entry name" value="COFACTOR MODIFYING PROTEIN"/>
    <property type="match status" value="1"/>
</dbReference>
<keyword evidence="4" id="KW-0479">Metal-binding</keyword>
<dbReference type="GO" id="GO:0046872">
    <property type="term" value="F:metal ion binding"/>
    <property type="evidence" value="ECO:0007669"/>
    <property type="project" value="UniProtKB-KW"/>
</dbReference>
<keyword evidence="2" id="KW-0004">4Fe-4S</keyword>
<dbReference type="AlphaFoldDB" id="A0A964RKU5"/>
<dbReference type="InterPro" id="IPR013785">
    <property type="entry name" value="Aldolase_TIM"/>
</dbReference>
<sequence>MKRFKKVYIEITNVCNLSCNFCPKTSRKLKFMDKKSFEHIVKSIKPYTDHIYLHLMGEPFLNKELQNFLNVSNEHLLKVNITTNGTLINEVKEILLNASSLRQVNISLHSFEANEGNIDFNEYIDNVIKFVKEATEKTKIICSLRLWNLDTKYSASNNMNFDIFKLLEQEFDVEADIKESLKEKNSFKLKNNVYLSMGEKFKWPSLKVEELGERAFCYGLRDQIGILVDGTVVPCCLDSDGSIPLGNVFENSLEEILNSNRAKSIYEGFSGRKAVEDLCKRCGFINRVR</sequence>
<keyword evidence="6" id="KW-0411">Iron-sulfur</keyword>
<organism evidence="8 9">
    <name type="scientific">Clostridium chromiireducens</name>
    <dbReference type="NCBI Taxonomy" id="225345"/>
    <lineage>
        <taxon>Bacteria</taxon>
        <taxon>Bacillati</taxon>
        <taxon>Bacillota</taxon>
        <taxon>Clostridia</taxon>
        <taxon>Eubacteriales</taxon>
        <taxon>Clostridiaceae</taxon>
        <taxon>Clostridium</taxon>
    </lineage>
</organism>
<evidence type="ECO:0000256" key="5">
    <source>
        <dbReference type="ARBA" id="ARBA00023004"/>
    </source>
</evidence>
<dbReference type="Pfam" id="PF13186">
    <property type="entry name" value="SPASM"/>
    <property type="match status" value="1"/>
</dbReference>
<dbReference type="CDD" id="cd01335">
    <property type="entry name" value="Radical_SAM"/>
    <property type="match status" value="1"/>
</dbReference>
<dbReference type="PROSITE" id="PS51918">
    <property type="entry name" value="RADICAL_SAM"/>
    <property type="match status" value="1"/>
</dbReference>
<evidence type="ECO:0000256" key="1">
    <source>
        <dbReference type="ARBA" id="ARBA00001966"/>
    </source>
</evidence>
<gene>
    <name evidence="8" type="ORF">GKZ28_07505</name>
</gene>
<feature type="domain" description="Radical SAM core" evidence="7">
    <location>
        <begin position="1"/>
        <end position="205"/>
    </location>
</feature>
<dbReference type="SFLD" id="SFLDG01387">
    <property type="entry name" value="BtrN-like_SPASM_domain_contain"/>
    <property type="match status" value="1"/>
</dbReference>
<dbReference type="GO" id="GO:0003824">
    <property type="term" value="F:catalytic activity"/>
    <property type="evidence" value="ECO:0007669"/>
    <property type="project" value="InterPro"/>
</dbReference>
<dbReference type="RefSeq" id="WP_160358668.1">
    <property type="nucleotide sequence ID" value="NZ_WSRQ01000009.1"/>
</dbReference>
<dbReference type="InterPro" id="IPR058240">
    <property type="entry name" value="rSAM_sf"/>
</dbReference>
<proteinExistence type="predicted"/>
<dbReference type="GO" id="GO:0051539">
    <property type="term" value="F:4 iron, 4 sulfur cluster binding"/>
    <property type="evidence" value="ECO:0007669"/>
    <property type="project" value="UniProtKB-KW"/>
</dbReference>
<protein>
    <submittedName>
        <fullName evidence="8">Radical SAM protein</fullName>
    </submittedName>
</protein>
<dbReference type="InterPro" id="IPR023885">
    <property type="entry name" value="4Fe4S-binding_SPASM_dom"/>
</dbReference>
<name>A0A964RKU5_9CLOT</name>
<evidence type="ECO:0000259" key="7">
    <source>
        <dbReference type="PROSITE" id="PS51918"/>
    </source>
</evidence>
<dbReference type="InterPro" id="IPR000385">
    <property type="entry name" value="MoaA_NifB_PqqE_Fe-S-bd_CS"/>
</dbReference>
<dbReference type="EMBL" id="WSRQ01000009">
    <property type="protein sequence ID" value="MVX63537.1"/>
    <property type="molecule type" value="Genomic_DNA"/>
</dbReference>
<evidence type="ECO:0000313" key="8">
    <source>
        <dbReference type="EMBL" id="MVX63537.1"/>
    </source>
</evidence>
<evidence type="ECO:0000256" key="3">
    <source>
        <dbReference type="ARBA" id="ARBA00022691"/>
    </source>
</evidence>